<keyword evidence="13" id="KW-1185">Reference proteome</keyword>
<dbReference type="InterPro" id="IPR011006">
    <property type="entry name" value="CheY-like_superfamily"/>
</dbReference>
<dbReference type="Pfam" id="PF13426">
    <property type="entry name" value="PAS_9"/>
    <property type="match status" value="1"/>
</dbReference>
<evidence type="ECO:0000259" key="11">
    <source>
        <dbReference type="PROSITE" id="PS50113"/>
    </source>
</evidence>
<evidence type="ECO:0000256" key="5">
    <source>
        <dbReference type="ARBA" id="ARBA00022679"/>
    </source>
</evidence>
<dbReference type="SUPFAM" id="SSF55874">
    <property type="entry name" value="ATPase domain of HSP90 chaperone/DNA topoisomerase II/histidine kinase"/>
    <property type="match status" value="1"/>
</dbReference>
<evidence type="ECO:0000256" key="6">
    <source>
        <dbReference type="ARBA" id="ARBA00022777"/>
    </source>
</evidence>
<dbReference type="Gene3D" id="1.10.287.130">
    <property type="match status" value="1"/>
</dbReference>
<dbReference type="PROSITE" id="PS50110">
    <property type="entry name" value="RESPONSE_REGULATORY"/>
    <property type="match status" value="2"/>
</dbReference>
<evidence type="ECO:0000256" key="3">
    <source>
        <dbReference type="ARBA" id="ARBA00012438"/>
    </source>
</evidence>
<feature type="modified residue" description="4-aspartylphosphate" evidence="7">
    <location>
        <position position="58"/>
    </location>
</feature>
<dbReference type="InterPro" id="IPR000014">
    <property type="entry name" value="PAS"/>
</dbReference>
<dbReference type="Gene3D" id="3.30.450.20">
    <property type="entry name" value="PAS domain"/>
    <property type="match status" value="1"/>
</dbReference>
<dbReference type="InterPro" id="IPR003661">
    <property type="entry name" value="HisK_dim/P_dom"/>
</dbReference>
<dbReference type="PRINTS" id="PR00344">
    <property type="entry name" value="BCTRLSENSOR"/>
</dbReference>
<dbReference type="RefSeq" id="WP_242621460.1">
    <property type="nucleotide sequence ID" value="NZ_SGXC01000002.1"/>
</dbReference>
<dbReference type="InterPro" id="IPR036097">
    <property type="entry name" value="HisK_dim/P_sf"/>
</dbReference>
<protein>
    <recommendedName>
        <fullName evidence="3">histidine kinase</fullName>
        <ecNumber evidence="3">2.7.13.3</ecNumber>
    </recommendedName>
</protein>
<dbReference type="InterPro" id="IPR005467">
    <property type="entry name" value="His_kinase_dom"/>
</dbReference>
<feature type="domain" description="Response regulatory" evidence="9">
    <location>
        <begin position="7"/>
        <end position="123"/>
    </location>
</feature>
<evidence type="ECO:0000256" key="7">
    <source>
        <dbReference type="PROSITE-ProRule" id="PRU00169"/>
    </source>
</evidence>
<feature type="domain" description="Response regulatory" evidence="9">
    <location>
        <begin position="531"/>
        <end position="644"/>
    </location>
</feature>
<comment type="subcellular location">
    <subcellularLocation>
        <location evidence="2">Cell inner membrane</location>
        <topology evidence="2">Multi-pass membrane protein</topology>
    </subcellularLocation>
</comment>
<dbReference type="SMART" id="SM00091">
    <property type="entry name" value="PAS"/>
    <property type="match status" value="1"/>
</dbReference>
<organism evidence="12 13">
    <name type="scientific">Pigmentiphaga kullae</name>
    <dbReference type="NCBI Taxonomy" id="151784"/>
    <lineage>
        <taxon>Bacteria</taxon>
        <taxon>Pseudomonadati</taxon>
        <taxon>Pseudomonadota</taxon>
        <taxon>Betaproteobacteria</taxon>
        <taxon>Burkholderiales</taxon>
        <taxon>Alcaligenaceae</taxon>
        <taxon>Pigmentiphaga</taxon>
    </lineage>
</organism>
<dbReference type="Pfam" id="PF00072">
    <property type="entry name" value="Response_reg"/>
    <property type="match status" value="2"/>
</dbReference>
<name>A0A4Q7NBN8_9BURK</name>
<dbReference type="NCBIfam" id="TIGR00229">
    <property type="entry name" value="sensory_box"/>
    <property type="match status" value="1"/>
</dbReference>
<comment type="catalytic activity">
    <reaction evidence="1">
        <text>ATP + protein L-histidine = ADP + protein N-phospho-L-histidine.</text>
        <dbReference type="EC" id="2.7.13.3"/>
    </reaction>
</comment>
<accession>A0A4Q7NBN8</accession>
<dbReference type="EC" id="2.7.13.3" evidence="3"/>
<keyword evidence="6" id="KW-0418">Kinase</keyword>
<evidence type="ECO:0000256" key="2">
    <source>
        <dbReference type="ARBA" id="ARBA00004429"/>
    </source>
</evidence>
<dbReference type="SUPFAM" id="SSF55785">
    <property type="entry name" value="PYP-like sensor domain (PAS domain)"/>
    <property type="match status" value="1"/>
</dbReference>
<dbReference type="CDD" id="cd00130">
    <property type="entry name" value="PAS"/>
    <property type="match status" value="1"/>
</dbReference>
<dbReference type="EMBL" id="SGXC01000002">
    <property type="protein sequence ID" value="RZS80412.1"/>
    <property type="molecule type" value="Genomic_DNA"/>
</dbReference>
<dbReference type="Gene3D" id="3.40.50.2300">
    <property type="match status" value="2"/>
</dbReference>
<dbReference type="Pfam" id="PF02518">
    <property type="entry name" value="HATPase_c"/>
    <property type="match status" value="1"/>
</dbReference>
<keyword evidence="5" id="KW-0808">Transferase</keyword>
<feature type="domain" description="PAS" evidence="10">
    <location>
        <begin position="141"/>
        <end position="187"/>
    </location>
</feature>
<dbReference type="GO" id="GO:0000155">
    <property type="term" value="F:phosphorelay sensor kinase activity"/>
    <property type="evidence" value="ECO:0007669"/>
    <property type="project" value="InterPro"/>
</dbReference>
<dbReference type="InterPro" id="IPR004358">
    <property type="entry name" value="Sig_transdc_His_kin-like_C"/>
</dbReference>
<evidence type="ECO:0000259" key="10">
    <source>
        <dbReference type="PROSITE" id="PS50112"/>
    </source>
</evidence>
<dbReference type="InterPro" id="IPR036890">
    <property type="entry name" value="HATPase_C_sf"/>
</dbReference>
<evidence type="ECO:0000259" key="9">
    <source>
        <dbReference type="PROSITE" id="PS50110"/>
    </source>
</evidence>
<evidence type="ECO:0000313" key="12">
    <source>
        <dbReference type="EMBL" id="RZS80412.1"/>
    </source>
</evidence>
<dbReference type="InterPro" id="IPR000700">
    <property type="entry name" value="PAS-assoc_C"/>
</dbReference>
<dbReference type="SUPFAM" id="SSF52172">
    <property type="entry name" value="CheY-like"/>
    <property type="match status" value="2"/>
</dbReference>
<dbReference type="InterPro" id="IPR003594">
    <property type="entry name" value="HATPase_dom"/>
</dbReference>
<evidence type="ECO:0000256" key="1">
    <source>
        <dbReference type="ARBA" id="ARBA00000085"/>
    </source>
</evidence>
<dbReference type="CDD" id="cd00156">
    <property type="entry name" value="REC"/>
    <property type="match status" value="1"/>
</dbReference>
<dbReference type="PROSITE" id="PS50113">
    <property type="entry name" value="PAC"/>
    <property type="match status" value="1"/>
</dbReference>
<evidence type="ECO:0000256" key="4">
    <source>
        <dbReference type="ARBA" id="ARBA00022553"/>
    </source>
</evidence>
<feature type="domain" description="Histidine kinase" evidence="8">
    <location>
        <begin position="289"/>
        <end position="508"/>
    </location>
</feature>
<dbReference type="SMART" id="SM00387">
    <property type="entry name" value="HATPase_c"/>
    <property type="match status" value="1"/>
</dbReference>
<dbReference type="CDD" id="cd00082">
    <property type="entry name" value="HisKA"/>
    <property type="match status" value="1"/>
</dbReference>
<dbReference type="Proteomes" id="UP000292445">
    <property type="component" value="Unassembled WGS sequence"/>
</dbReference>
<dbReference type="SMART" id="SM00388">
    <property type="entry name" value="HisKA"/>
    <property type="match status" value="1"/>
</dbReference>
<dbReference type="FunFam" id="3.30.565.10:FF:000006">
    <property type="entry name" value="Sensor histidine kinase WalK"/>
    <property type="match status" value="1"/>
</dbReference>
<keyword evidence="4 7" id="KW-0597">Phosphoprotein</keyword>
<dbReference type="GO" id="GO:0005886">
    <property type="term" value="C:plasma membrane"/>
    <property type="evidence" value="ECO:0007669"/>
    <property type="project" value="UniProtKB-SubCell"/>
</dbReference>
<dbReference type="SMART" id="SM00448">
    <property type="entry name" value="REC"/>
    <property type="match status" value="2"/>
</dbReference>
<reference evidence="12 13" key="1">
    <citation type="submission" date="2019-02" db="EMBL/GenBank/DDBJ databases">
        <title>Genomic Encyclopedia of Type Strains, Phase IV (KMG-IV): sequencing the most valuable type-strain genomes for metagenomic binning, comparative biology and taxonomic classification.</title>
        <authorList>
            <person name="Goeker M."/>
        </authorList>
    </citation>
    <scope>NUCLEOTIDE SEQUENCE [LARGE SCALE GENOMIC DNA]</scope>
    <source>
        <strain evidence="12 13">K24</strain>
    </source>
</reference>
<proteinExistence type="predicted"/>
<dbReference type="Gene3D" id="3.30.565.10">
    <property type="entry name" value="Histidine kinase-like ATPase, C-terminal domain"/>
    <property type="match status" value="1"/>
</dbReference>
<dbReference type="InterPro" id="IPR035965">
    <property type="entry name" value="PAS-like_dom_sf"/>
</dbReference>
<dbReference type="PROSITE" id="PS50109">
    <property type="entry name" value="HIS_KIN"/>
    <property type="match status" value="1"/>
</dbReference>
<dbReference type="CDD" id="cd16922">
    <property type="entry name" value="HATPase_EvgS-ArcB-TorS-like"/>
    <property type="match status" value="1"/>
</dbReference>
<dbReference type="SUPFAM" id="SSF47384">
    <property type="entry name" value="Homodimeric domain of signal transducing histidine kinase"/>
    <property type="match status" value="1"/>
</dbReference>
<dbReference type="PANTHER" id="PTHR43047:SF72">
    <property type="entry name" value="OSMOSENSING HISTIDINE PROTEIN KINASE SLN1"/>
    <property type="match status" value="1"/>
</dbReference>
<gene>
    <name evidence="12" type="ORF">EV675_3012</name>
</gene>
<comment type="caution">
    <text evidence="12">The sequence shown here is derived from an EMBL/GenBank/DDBJ whole genome shotgun (WGS) entry which is preliminary data.</text>
</comment>
<feature type="domain" description="PAC" evidence="11">
    <location>
        <begin position="219"/>
        <end position="271"/>
    </location>
</feature>
<dbReference type="PROSITE" id="PS50112">
    <property type="entry name" value="PAS"/>
    <property type="match status" value="1"/>
</dbReference>
<feature type="modified residue" description="4-aspartylphosphate" evidence="7">
    <location>
        <position position="580"/>
    </location>
</feature>
<evidence type="ECO:0000259" key="8">
    <source>
        <dbReference type="PROSITE" id="PS50109"/>
    </source>
</evidence>
<sequence>MNPPAMRVLLAEDDPHDAELTLERLSISGLSVESVIVNNEADFTRALDDGNFDLVLSDFHMPGFPGSEALRIARSHPTALPFIFVSGVLGEEHAVDMLKEGATDYVLKQRLERLPIVVRRALDEARERRSRHDAERRLRESETYFGQLIDALRDYSVATLSLEGTIESWNRASEWLFGYPAEEVIGRPGDMFNLPPEPGQPEADSLRQQLADIGTGNSLAEERWLMRKNGATFYASVVTTAIFGNGGAVRGFSRIVRDMTDSRVAADLLQVAKEQAEAANRAKDRFLAVLSHELRTPLGPIYAAAQALDLRQDLAPECRRSVELIKRNVEVEARLIDDLLDISKIVNDKLSLRLEPTDLVGILNGIAEIFREEAAARHIELHYTPLPYPVIVQADPARLQQIVWNLLKNAIKFTPRGGEIRVTVYQPVPGKIAVDVADTGIGIPPQALKRIFDAFDQGEEDAAQSRGGLGLGLAIASSLAQRHGGTLGVRSDGQGKGTTFTLTLDDPASGALHAPAEETLPVSAPLVRPASILLVEDNIDTAEAMQFLLTEYGYEVEVAENVAAACRCVDARRYDVLVSDMGLPDGDGIDVLRRYAPQPDQIAVALTGYGMESDVRRCLDAGFAFHLTKPLDIDQLIRVLQRDPQA</sequence>
<dbReference type="PANTHER" id="PTHR43047">
    <property type="entry name" value="TWO-COMPONENT HISTIDINE PROTEIN KINASE"/>
    <property type="match status" value="1"/>
</dbReference>
<dbReference type="GO" id="GO:0009927">
    <property type="term" value="F:histidine phosphotransfer kinase activity"/>
    <property type="evidence" value="ECO:0007669"/>
    <property type="project" value="TreeGrafter"/>
</dbReference>
<dbReference type="AlphaFoldDB" id="A0A4Q7NBN8"/>
<dbReference type="Pfam" id="PF00512">
    <property type="entry name" value="HisKA"/>
    <property type="match status" value="1"/>
</dbReference>
<evidence type="ECO:0000313" key="13">
    <source>
        <dbReference type="Proteomes" id="UP000292445"/>
    </source>
</evidence>
<dbReference type="InterPro" id="IPR001789">
    <property type="entry name" value="Sig_transdc_resp-reg_receiver"/>
</dbReference>